<proteinExistence type="inferred from homology"/>
<keyword evidence="3" id="KW-1185">Reference proteome</keyword>
<dbReference type="AlphaFoldDB" id="A0AAW1Q256"/>
<accession>A0AAW1Q256</accession>
<organism evidence="2 3">
    <name type="scientific">Apatococcus lobatus</name>
    <dbReference type="NCBI Taxonomy" id="904363"/>
    <lineage>
        <taxon>Eukaryota</taxon>
        <taxon>Viridiplantae</taxon>
        <taxon>Chlorophyta</taxon>
        <taxon>core chlorophytes</taxon>
        <taxon>Trebouxiophyceae</taxon>
        <taxon>Chlorellales</taxon>
        <taxon>Chlorellaceae</taxon>
        <taxon>Apatococcus</taxon>
    </lineage>
</organism>
<dbReference type="InterPro" id="IPR011599">
    <property type="entry name" value="PFD_alpha_archaea"/>
</dbReference>
<dbReference type="EMBL" id="JALJOS010000095">
    <property type="protein sequence ID" value="KAK9816040.1"/>
    <property type="molecule type" value="Genomic_DNA"/>
</dbReference>
<dbReference type="PANTHER" id="PTHR12674">
    <property type="entry name" value="PREFOLDIN SUBUNIT 5"/>
    <property type="match status" value="1"/>
</dbReference>
<dbReference type="GO" id="GO:1990115">
    <property type="term" value="P:RNA polymerase III assembly"/>
    <property type="evidence" value="ECO:0007669"/>
    <property type="project" value="TreeGrafter"/>
</dbReference>
<dbReference type="InterPro" id="IPR009053">
    <property type="entry name" value="Prefoldin"/>
</dbReference>
<dbReference type="GO" id="GO:1990114">
    <property type="term" value="P:RNA polymerase II core complex assembly"/>
    <property type="evidence" value="ECO:0007669"/>
    <property type="project" value="TreeGrafter"/>
</dbReference>
<dbReference type="Proteomes" id="UP001438707">
    <property type="component" value="Unassembled WGS sequence"/>
</dbReference>
<dbReference type="Pfam" id="PF02996">
    <property type="entry name" value="Prefoldin"/>
    <property type="match status" value="1"/>
</dbReference>
<sequence>MTSKEPQTVDLKTVEPQQLMGLRDQLEGEMQNLSASATALQSAAGQFGSSGRAIERLAHQESGQPMLMPLTSSLYVPATLDSASNVLIDIGASYYVERSPADGTDYCKRKVNMLKDQLDQIGQVMREKQRIMQQVTAVLQQKLAAQQRAQQS</sequence>
<dbReference type="SUPFAM" id="SSF46579">
    <property type="entry name" value="Prefoldin"/>
    <property type="match status" value="1"/>
</dbReference>
<dbReference type="GO" id="GO:1990113">
    <property type="term" value="P:RNA polymerase I assembly"/>
    <property type="evidence" value="ECO:0007669"/>
    <property type="project" value="TreeGrafter"/>
</dbReference>
<evidence type="ECO:0000313" key="2">
    <source>
        <dbReference type="EMBL" id="KAK9816040.1"/>
    </source>
</evidence>
<protein>
    <recommendedName>
        <fullName evidence="4">Prefoldin subunit 5</fullName>
    </recommendedName>
</protein>
<evidence type="ECO:0000313" key="3">
    <source>
        <dbReference type="Proteomes" id="UP001438707"/>
    </source>
</evidence>
<dbReference type="PANTHER" id="PTHR12674:SF2">
    <property type="entry name" value="PREFOLDIN SUBUNIT 5"/>
    <property type="match status" value="1"/>
</dbReference>
<reference evidence="2 3" key="1">
    <citation type="journal article" date="2024" name="Nat. Commun.">
        <title>Phylogenomics reveals the evolutionary origins of lichenization in chlorophyte algae.</title>
        <authorList>
            <person name="Puginier C."/>
            <person name="Libourel C."/>
            <person name="Otte J."/>
            <person name="Skaloud P."/>
            <person name="Haon M."/>
            <person name="Grisel S."/>
            <person name="Petersen M."/>
            <person name="Berrin J.G."/>
            <person name="Delaux P.M."/>
            <person name="Dal Grande F."/>
            <person name="Keller J."/>
        </authorList>
    </citation>
    <scope>NUCLEOTIDE SEQUENCE [LARGE SCALE GENOMIC DNA]</scope>
    <source>
        <strain evidence="2 3">SAG 2145</strain>
    </source>
</reference>
<dbReference type="NCBIfam" id="TIGR00293">
    <property type="entry name" value="prefoldin subunit alpha"/>
    <property type="match status" value="1"/>
</dbReference>
<evidence type="ECO:0000256" key="1">
    <source>
        <dbReference type="ARBA" id="ARBA00010048"/>
    </source>
</evidence>
<comment type="caution">
    <text evidence="2">The sequence shown here is derived from an EMBL/GenBank/DDBJ whole genome shotgun (WGS) entry which is preliminary data.</text>
</comment>
<gene>
    <name evidence="2" type="ORF">WJX74_007990</name>
</gene>
<dbReference type="Gene3D" id="1.10.287.370">
    <property type="match status" value="1"/>
</dbReference>
<dbReference type="GO" id="GO:0009409">
    <property type="term" value="P:response to cold"/>
    <property type="evidence" value="ECO:0007669"/>
    <property type="project" value="UniProtKB-ARBA"/>
</dbReference>
<dbReference type="GO" id="GO:0005737">
    <property type="term" value="C:cytoplasm"/>
    <property type="evidence" value="ECO:0007669"/>
    <property type="project" value="TreeGrafter"/>
</dbReference>
<dbReference type="GO" id="GO:0006457">
    <property type="term" value="P:protein folding"/>
    <property type="evidence" value="ECO:0007669"/>
    <property type="project" value="InterPro"/>
</dbReference>
<dbReference type="GO" id="GO:0016272">
    <property type="term" value="C:prefoldin complex"/>
    <property type="evidence" value="ECO:0007669"/>
    <property type="project" value="InterPro"/>
</dbReference>
<dbReference type="InterPro" id="IPR004127">
    <property type="entry name" value="Prefoldin_subunit_alpha"/>
</dbReference>
<evidence type="ECO:0008006" key="4">
    <source>
        <dbReference type="Google" id="ProtNLM"/>
    </source>
</evidence>
<dbReference type="CDD" id="cd23157">
    <property type="entry name" value="Prefoldin_5"/>
    <property type="match status" value="1"/>
</dbReference>
<comment type="similarity">
    <text evidence="1">Belongs to the prefoldin subunit alpha family.</text>
</comment>
<name>A0AAW1Q256_9CHLO</name>
<dbReference type="GO" id="GO:0051082">
    <property type="term" value="F:unfolded protein binding"/>
    <property type="evidence" value="ECO:0007669"/>
    <property type="project" value="InterPro"/>
</dbReference>